<dbReference type="AlphaFoldDB" id="A0A6A5K6Y4"/>
<dbReference type="EMBL" id="ML975346">
    <property type="protein sequence ID" value="KAF1832120.1"/>
    <property type="molecule type" value="Genomic_DNA"/>
</dbReference>
<name>A0A6A5K6Y4_9PLEO</name>
<proteinExistence type="predicted"/>
<gene>
    <name evidence="2" type="ORF">BDW02DRAFT_571365</name>
</gene>
<dbReference type="Proteomes" id="UP000800040">
    <property type="component" value="Unassembled WGS sequence"/>
</dbReference>
<dbReference type="OrthoDB" id="3785702at2759"/>
<feature type="compositionally biased region" description="Polar residues" evidence="1">
    <location>
        <begin position="142"/>
        <end position="156"/>
    </location>
</feature>
<evidence type="ECO:0000256" key="1">
    <source>
        <dbReference type="SAM" id="MobiDB-lite"/>
    </source>
</evidence>
<accession>A0A6A5K6Y4</accession>
<feature type="region of interest" description="Disordered" evidence="1">
    <location>
        <begin position="90"/>
        <end position="116"/>
    </location>
</feature>
<feature type="non-terminal residue" evidence="2">
    <location>
        <position position="674"/>
    </location>
</feature>
<feature type="region of interest" description="Disordered" evidence="1">
    <location>
        <begin position="40"/>
        <end position="67"/>
    </location>
</feature>
<feature type="region of interest" description="Disordered" evidence="1">
    <location>
        <begin position="142"/>
        <end position="169"/>
    </location>
</feature>
<evidence type="ECO:0000313" key="3">
    <source>
        <dbReference type="Proteomes" id="UP000800040"/>
    </source>
</evidence>
<feature type="compositionally biased region" description="Polar residues" evidence="1">
    <location>
        <begin position="91"/>
        <end position="116"/>
    </location>
</feature>
<organism evidence="2 3">
    <name type="scientific">Decorospora gaudefroyi</name>
    <dbReference type="NCBI Taxonomy" id="184978"/>
    <lineage>
        <taxon>Eukaryota</taxon>
        <taxon>Fungi</taxon>
        <taxon>Dikarya</taxon>
        <taxon>Ascomycota</taxon>
        <taxon>Pezizomycotina</taxon>
        <taxon>Dothideomycetes</taxon>
        <taxon>Pleosporomycetidae</taxon>
        <taxon>Pleosporales</taxon>
        <taxon>Pleosporineae</taxon>
        <taxon>Pleosporaceae</taxon>
        <taxon>Decorospora</taxon>
    </lineage>
</organism>
<sequence length="674" mass="76835">MARQPAVVNMIVLEPESKESGFIEMLGLEPHARPAVIHSQSEPTFTKNKHPKPDVVGDDVSSGESRDIVEDATLPTLPRPLLTQVFERRQSCSTVADSPRQSRSSSPKASLGSSVTSPSIYTVDSSTCYNAANGLRRPSTISRLKSSMGTGSSTKQPQHRPVVHPDDFQTIPEQPEKRFVDGIGMVFPGVCDRPQCAHPHAHFVSSFRLCEPIEYTTALADHGITYTDYSRLVTALMNFLEEANVSKRRRSNAGSANSQAPAALVFGEDQAVEMSIRARTRHTLFDTTEQLKRNKRQAAELNKLLEDITWNLQERGLSVMVSVHSFSVFAPARISEAHIQILHVSRDQSLHSLEATGDMDARMEQRLSFIDIFSLTRSEQRPPRPRLERRAVSTMTTRANESTYHHQQSQVRDRSKPCALWPNAIPSRKRQIMNANVDRYGIDPYFRAWMRANINSRTRSSTYAKYLIEQEDNPFVNKRLEYTDAASRRNLVDVLLHGSIAWKKQFPSTVNRAKYEHNRRLECRKTTEHSSRLRVLRFAFRHPIYPPHTPEMAALGLSRDAYHSIITDIDNIHTRVQMSTRCPGSYIIASLNKVRRRSTEDALKRVSEYLRQLTASQRRIVWTIEKIPDVYDKGFARNRTEWEISAWNAEDPLELLIQLEKWGIIEKRLSLDDD</sequence>
<keyword evidence="3" id="KW-1185">Reference proteome</keyword>
<protein>
    <submittedName>
        <fullName evidence="2">Uncharacterized protein</fullName>
    </submittedName>
</protein>
<evidence type="ECO:0000313" key="2">
    <source>
        <dbReference type="EMBL" id="KAF1832120.1"/>
    </source>
</evidence>
<reference evidence="2" key="1">
    <citation type="submission" date="2020-01" db="EMBL/GenBank/DDBJ databases">
        <authorList>
            <consortium name="DOE Joint Genome Institute"/>
            <person name="Haridas S."/>
            <person name="Albert R."/>
            <person name="Binder M."/>
            <person name="Bloem J."/>
            <person name="Labutti K."/>
            <person name="Salamov A."/>
            <person name="Andreopoulos B."/>
            <person name="Baker S.E."/>
            <person name="Barry K."/>
            <person name="Bills G."/>
            <person name="Bluhm B.H."/>
            <person name="Cannon C."/>
            <person name="Castanera R."/>
            <person name="Culley D.E."/>
            <person name="Daum C."/>
            <person name="Ezra D."/>
            <person name="Gonzalez J.B."/>
            <person name="Henrissat B."/>
            <person name="Kuo A."/>
            <person name="Liang C."/>
            <person name="Lipzen A."/>
            <person name="Lutzoni F."/>
            <person name="Magnuson J."/>
            <person name="Mondo S."/>
            <person name="Nolan M."/>
            <person name="Ohm R."/>
            <person name="Pangilinan J."/>
            <person name="Park H.-J."/>
            <person name="Ramirez L."/>
            <person name="Alfaro M."/>
            <person name="Sun H."/>
            <person name="Tritt A."/>
            <person name="Yoshinaga Y."/>
            <person name="Zwiers L.-H."/>
            <person name="Turgeon B.G."/>
            <person name="Goodwin S.B."/>
            <person name="Spatafora J.W."/>
            <person name="Crous P.W."/>
            <person name="Grigoriev I.V."/>
        </authorList>
    </citation>
    <scope>NUCLEOTIDE SEQUENCE</scope>
    <source>
        <strain evidence="2">P77</strain>
    </source>
</reference>